<keyword evidence="2 5" id="KW-0812">Transmembrane</keyword>
<dbReference type="Gene3D" id="1.20.1250.20">
    <property type="entry name" value="MFS general substrate transporter like domains"/>
    <property type="match status" value="1"/>
</dbReference>
<feature type="transmembrane region" description="Helical" evidence="5">
    <location>
        <begin position="394"/>
        <end position="414"/>
    </location>
</feature>
<dbReference type="InterPro" id="IPR024371">
    <property type="entry name" value="AcetylCoA_trans_1-like"/>
</dbReference>
<dbReference type="SUPFAM" id="SSF103473">
    <property type="entry name" value="MFS general substrate transporter"/>
    <property type="match status" value="1"/>
</dbReference>
<dbReference type="EMBL" id="REGN01007708">
    <property type="protein sequence ID" value="RNA05482.1"/>
    <property type="molecule type" value="Genomic_DNA"/>
</dbReference>
<evidence type="ECO:0000256" key="5">
    <source>
        <dbReference type="SAM" id="Phobius"/>
    </source>
</evidence>
<feature type="transmembrane region" description="Helical" evidence="5">
    <location>
        <begin position="88"/>
        <end position="112"/>
    </location>
</feature>
<dbReference type="GO" id="GO:0008521">
    <property type="term" value="F:acetyl-CoA transmembrane transporter activity"/>
    <property type="evidence" value="ECO:0007669"/>
    <property type="project" value="InterPro"/>
</dbReference>
<feature type="transmembrane region" description="Helical" evidence="5">
    <location>
        <begin position="156"/>
        <end position="175"/>
    </location>
</feature>
<accession>A0A3M7Q2Q4</accession>
<evidence type="ECO:0000313" key="6">
    <source>
        <dbReference type="EMBL" id="RNA05482.1"/>
    </source>
</evidence>
<evidence type="ECO:0000256" key="4">
    <source>
        <dbReference type="ARBA" id="ARBA00023136"/>
    </source>
</evidence>
<gene>
    <name evidence="6" type="ORF">BpHYR1_038164</name>
</gene>
<evidence type="ECO:0000256" key="2">
    <source>
        <dbReference type="ARBA" id="ARBA00022692"/>
    </source>
</evidence>
<organism evidence="6 7">
    <name type="scientific">Brachionus plicatilis</name>
    <name type="common">Marine rotifer</name>
    <name type="synonym">Brachionus muelleri</name>
    <dbReference type="NCBI Taxonomy" id="10195"/>
    <lineage>
        <taxon>Eukaryota</taxon>
        <taxon>Metazoa</taxon>
        <taxon>Spiralia</taxon>
        <taxon>Gnathifera</taxon>
        <taxon>Rotifera</taxon>
        <taxon>Eurotatoria</taxon>
        <taxon>Monogononta</taxon>
        <taxon>Pseudotrocha</taxon>
        <taxon>Ploima</taxon>
        <taxon>Brachionidae</taxon>
        <taxon>Brachionus</taxon>
    </lineage>
</organism>
<protein>
    <submittedName>
        <fullName evidence="6">Acetyl-coenzyme A transporter 1</fullName>
    </submittedName>
</protein>
<keyword evidence="7" id="KW-1185">Reference proteome</keyword>
<reference evidence="6 7" key="1">
    <citation type="journal article" date="2018" name="Sci. Rep.">
        <title>Genomic signatures of local adaptation to the degree of environmental predictability in rotifers.</title>
        <authorList>
            <person name="Franch-Gras L."/>
            <person name="Hahn C."/>
            <person name="Garcia-Roger E.M."/>
            <person name="Carmona M.J."/>
            <person name="Serra M."/>
            <person name="Gomez A."/>
        </authorList>
    </citation>
    <scope>NUCLEOTIDE SEQUENCE [LARGE SCALE GENOMIC DNA]</scope>
    <source>
        <strain evidence="6">HYR1</strain>
    </source>
</reference>
<keyword evidence="3 5" id="KW-1133">Transmembrane helix</keyword>
<feature type="transmembrane region" description="Helical" evidence="5">
    <location>
        <begin position="190"/>
        <end position="211"/>
    </location>
</feature>
<feature type="transmembrane region" description="Helical" evidence="5">
    <location>
        <begin position="426"/>
        <end position="444"/>
    </location>
</feature>
<comment type="caution">
    <text evidence="6">The sequence shown here is derived from an EMBL/GenBank/DDBJ whole genome shotgun (WGS) entry which is preliminary data.</text>
</comment>
<dbReference type="PANTHER" id="PTHR12778">
    <property type="entry name" value="SOLUTE CARRIER FAMILY 33 ACETYL-COA TRANSPORTER -RELATED"/>
    <property type="match status" value="1"/>
</dbReference>
<evidence type="ECO:0000256" key="1">
    <source>
        <dbReference type="ARBA" id="ARBA00004141"/>
    </source>
</evidence>
<feature type="transmembrane region" description="Helical" evidence="5">
    <location>
        <begin position="278"/>
        <end position="296"/>
    </location>
</feature>
<feature type="transmembrane region" description="Helical" evidence="5">
    <location>
        <begin position="124"/>
        <end position="147"/>
    </location>
</feature>
<name>A0A3M7Q2Q4_BRAPC</name>
<dbReference type="Proteomes" id="UP000276133">
    <property type="component" value="Unassembled WGS sequence"/>
</dbReference>
<dbReference type="AlphaFoldDB" id="A0A3M7Q2Q4"/>
<keyword evidence="4 5" id="KW-0472">Membrane</keyword>
<dbReference type="GO" id="GO:0016020">
    <property type="term" value="C:membrane"/>
    <property type="evidence" value="ECO:0007669"/>
    <property type="project" value="UniProtKB-SubCell"/>
</dbReference>
<dbReference type="STRING" id="10195.A0A3M7Q2Q4"/>
<dbReference type="InterPro" id="IPR004752">
    <property type="entry name" value="AmpG_permease/AT-1"/>
</dbReference>
<dbReference type="Pfam" id="PF13000">
    <property type="entry name" value="Acatn"/>
    <property type="match status" value="2"/>
</dbReference>
<proteinExistence type="predicted"/>
<feature type="transmembrane region" description="Helical" evidence="5">
    <location>
        <begin position="553"/>
        <end position="572"/>
    </location>
</feature>
<dbReference type="InterPro" id="IPR036259">
    <property type="entry name" value="MFS_trans_sf"/>
</dbReference>
<dbReference type="OrthoDB" id="6415790at2759"/>
<evidence type="ECO:0000313" key="7">
    <source>
        <dbReference type="Proteomes" id="UP000276133"/>
    </source>
</evidence>
<comment type="subcellular location">
    <subcellularLocation>
        <location evidence="1">Membrane</location>
        <topology evidence="1">Multi-pass membrane protein</topology>
    </subcellularLocation>
</comment>
<evidence type="ECO:0000256" key="3">
    <source>
        <dbReference type="ARBA" id="ARBA00022989"/>
    </source>
</evidence>
<dbReference type="GO" id="GO:0035348">
    <property type="term" value="P:acetyl-CoA transmembrane transport"/>
    <property type="evidence" value="ECO:0007669"/>
    <property type="project" value="InterPro"/>
</dbReference>
<dbReference type="PANTHER" id="PTHR12778:SF9">
    <property type="entry name" value="ACETYL-COENZYME A TRANSPORTER 1"/>
    <property type="match status" value="1"/>
</dbReference>
<sequence length="593" mass="67696">MKRHYNKLTVDNIPFKLKRNKNSKIQMNFQPDSYSTDNIALIENGNNESVSLGAVEIDVEDEVFLFSSEDESLKSVHNNTIKKDLCNIVFLIFLYFLQGIPLGLTGSLPFILGSRNVSYADQGTFSFAFWPFALKLLWAPIVDSIFIKKIGRRKSWLVPMQYIIGILMILFSNYVHQLLEINQTTTRKDIYSLTTIFFILTFFAATQDIAVDGWGLTILSKENVSWSSTCNSVGQTAGWFVGNIVFLVVQSANFSNSYIRPFFSLPNQQFGIVTVEDFMRFFGLVFIVTTTCVFIFKKEKETESVDSLEDTLTLKQTYKLVAQIVSLPSVKKLTLLLLTSKVAFGIQSMVYLKLIEKGVSRESLGLLAIPLTPFEIVLPLLISRFTNGPRPLTIFLNTYPFRILSSSLMVLWVYWTPSFRNSDGSYGLLFFVVCILINAFNSIWNTTQSVTMMSFFTRISDKTVGGTYMTLLNTISNIGSSWPSTVSLYIVDLFSVKTCSVDDYLNAFKNKIFNSSNSYKLFIDMIEKNTCSNEEMRIKCLKLNGKCEYKIDAFYILGFIFALVGLLWIVYFRKIVKKLQSYQKSNWKLNFSF</sequence>